<name>A0ABN7AIA3_9HEMI</name>
<accession>A0ABN7AIA3</accession>
<evidence type="ECO:0000313" key="1">
    <source>
        <dbReference type="EMBL" id="BES91788.1"/>
    </source>
</evidence>
<protein>
    <submittedName>
        <fullName evidence="1">Uncharacterized protein</fullName>
    </submittedName>
</protein>
<keyword evidence="2" id="KW-1185">Reference proteome</keyword>
<gene>
    <name evidence="1" type="ORF">NTJ_04597</name>
</gene>
<organism evidence="1 2">
    <name type="scientific">Nesidiocoris tenuis</name>
    <dbReference type="NCBI Taxonomy" id="355587"/>
    <lineage>
        <taxon>Eukaryota</taxon>
        <taxon>Metazoa</taxon>
        <taxon>Ecdysozoa</taxon>
        <taxon>Arthropoda</taxon>
        <taxon>Hexapoda</taxon>
        <taxon>Insecta</taxon>
        <taxon>Pterygota</taxon>
        <taxon>Neoptera</taxon>
        <taxon>Paraneoptera</taxon>
        <taxon>Hemiptera</taxon>
        <taxon>Heteroptera</taxon>
        <taxon>Panheteroptera</taxon>
        <taxon>Cimicomorpha</taxon>
        <taxon>Miridae</taxon>
        <taxon>Dicyphina</taxon>
        <taxon>Nesidiocoris</taxon>
    </lineage>
</organism>
<proteinExistence type="predicted"/>
<evidence type="ECO:0000313" key="2">
    <source>
        <dbReference type="Proteomes" id="UP001307889"/>
    </source>
</evidence>
<dbReference type="Proteomes" id="UP001307889">
    <property type="component" value="Chromosome 3"/>
</dbReference>
<reference evidence="1 2" key="1">
    <citation type="submission" date="2023-09" db="EMBL/GenBank/DDBJ databases">
        <title>Nesidiocoris tenuis whole genome shotgun sequence.</title>
        <authorList>
            <person name="Shibata T."/>
            <person name="Shimoda M."/>
            <person name="Kobayashi T."/>
            <person name="Uehara T."/>
        </authorList>
    </citation>
    <scope>NUCLEOTIDE SEQUENCE [LARGE SCALE GENOMIC DNA]</scope>
    <source>
        <strain evidence="1 2">Japan</strain>
    </source>
</reference>
<dbReference type="EMBL" id="AP028911">
    <property type="protein sequence ID" value="BES91788.1"/>
    <property type="molecule type" value="Genomic_DNA"/>
</dbReference>
<sequence length="82" mass="9060">MSGCERETRGLSHSQLSSWCVSISVSFGLILRPRLARSTMPQQQPADGAHCHPALFRLKPRGEITAAASRASVSLIRRKDRM</sequence>